<dbReference type="InterPro" id="IPR024298">
    <property type="entry name" value="Sec16_Sec23-bd"/>
</dbReference>
<evidence type="ECO:0000313" key="8">
    <source>
        <dbReference type="EMBL" id="OUS46538.1"/>
    </source>
</evidence>
<protein>
    <submittedName>
        <fullName evidence="8">Regucalcin-related protein</fullName>
    </submittedName>
</protein>
<sequence>MTPRGTGAETPRGDARAADVGVAAVVTPRATRAVDVTHAVRTNGPFASPNGGRDDGMEFFNELDASEETEPSARAREGDGRSHAAPVDAPVYETTVDPPLMAAPPPVATSDFGTATLFTHASESDEAFYEETHAPAEYPQTEFVGAHEQSSAEWWPSEAVELKQEPEPVSEAVPTPEPLMEYVAQHEHEQHVQVHSVRSLLQGGNTLGTAYIRSVDLFSGPLNNRRATDVAKMIDGVLASDGEPQGESDAVLYRVLQTMVQYQGELMTTGDLLGENRKGANAELARVLTSTQETSTGGWVAASSGTSPLNPAGESDKHAILQVESLLIEGRRGEALRVAVDAKLWPHALLLAGHLGGRHYQETVATMARSSCTLGSPLHTLEILLAGISHELTSSTEGMPTASRIRELIPRWREHVAILCSNPTKGTEFMLKALGDELWRQNDLNAAHAVYALSKERPAPYSFNSRMCLIGADHRKFPRTYATPQAVQLTEILESALVGSNPQAQLPALLPYKLLHAGALAEVGKLKRALAYVESVSRSVRSLDKNSPEVNVVLVGTLAAQMEHRLQNALKGKAGRLADAAAGAAKSLVSGVKGLLDRSVSSLFGDAGEFQQPQPLGQLHQPQLQLHQPQMQPHQPQMLAHQPQMQPMVSPQNAPTEPRHERTPSGGLLRSVSSLFGGVAPKPSPTHEPVVSHENAFYYDEQRKMWLERGKEPPAETKPVGAPPIRNASDNSFGGSDSTSQPPPVMAPATHAKAKHEGGIHSRYVDTFAAQGGASPIATPPAQGFVPVVPGAGLAPSRPSNFFIPGPSTSHSRDDSHSESFSSVSHQPQERTNDGAAFYGVRSVGNSRRRRARRGRNDRVELAIDETRACSSLLAMRLATANRIDCRASSRTRARDTHRHFRAVAHASASSGDDESAVVRRVMDFARTDARTLNDAVDASTRADIDRLIASGRVDGGISNAVRGDGRWEVFCAPHIQRLAVPLGVRFAPLSYDIREGKIRSDVRHRGIVPDGWLSASGTVIAGREMEAEGKARPSCVIQFDKFWIGAGLTQDEPRDFPRGEEASAVDRAIDALGNAGFLDAFAKFPVLFYDEKEGLVIFQFPPLASNICARRAK</sequence>
<dbReference type="EMBL" id="KZ155783">
    <property type="protein sequence ID" value="OUS46538.1"/>
    <property type="molecule type" value="Genomic_DNA"/>
</dbReference>
<evidence type="ECO:0000256" key="5">
    <source>
        <dbReference type="ARBA" id="ARBA00022892"/>
    </source>
</evidence>
<feature type="region of interest" description="Disordered" evidence="6">
    <location>
        <begin position="625"/>
        <end position="665"/>
    </location>
</feature>
<gene>
    <name evidence="8" type="ORF">BE221DRAFT_168135</name>
</gene>
<feature type="domain" description="Sec16 Sec23-binding" evidence="7">
    <location>
        <begin position="323"/>
        <end position="602"/>
    </location>
</feature>
<keyword evidence="5" id="KW-0931">ER-Golgi transport</keyword>
<comment type="subcellular location">
    <subcellularLocation>
        <location evidence="1">Endoplasmic reticulum</location>
    </subcellularLocation>
</comment>
<evidence type="ECO:0000256" key="4">
    <source>
        <dbReference type="ARBA" id="ARBA00022824"/>
    </source>
</evidence>
<proteinExistence type="inferred from homology"/>
<feature type="compositionally biased region" description="Polar residues" evidence="6">
    <location>
        <begin position="728"/>
        <end position="740"/>
    </location>
</feature>
<dbReference type="eggNOG" id="KOG1913">
    <property type="taxonomic scope" value="Eukaryota"/>
</dbReference>
<feature type="region of interest" description="Disordered" evidence="6">
    <location>
        <begin position="41"/>
        <end position="87"/>
    </location>
</feature>
<feature type="region of interest" description="Disordered" evidence="6">
    <location>
        <begin position="799"/>
        <end position="855"/>
    </location>
</feature>
<evidence type="ECO:0000256" key="1">
    <source>
        <dbReference type="ARBA" id="ARBA00004240"/>
    </source>
</evidence>
<reference evidence="8" key="1">
    <citation type="submission" date="2017-04" db="EMBL/GenBank/DDBJ databases">
        <title>Population genomics of picophytoplankton unveils novel chromosome hypervariability.</title>
        <authorList>
            <consortium name="DOE Joint Genome Institute"/>
            <person name="Blanc-Mathieu R."/>
            <person name="Krasovec M."/>
            <person name="Hebrard M."/>
            <person name="Yau S."/>
            <person name="Desgranges E."/>
            <person name="Martin J."/>
            <person name="Schackwitz W."/>
            <person name="Kuo A."/>
            <person name="Salin G."/>
            <person name="Donnadieu C."/>
            <person name="Desdevises Y."/>
            <person name="Sanchez-Ferandin S."/>
            <person name="Moreau H."/>
            <person name="Rivals E."/>
            <person name="Grigoriev I.V."/>
            <person name="Grimsley N."/>
            <person name="Eyre-Walker A."/>
            <person name="Piganeau G."/>
        </authorList>
    </citation>
    <scope>NUCLEOTIDE SEQUENCE [LARGE SCALE GENOMIC DNA]</scope>
    <source>
        <strain evidence="8">RCC 1115</strain>
    </source>
</reference>
<feature type="region of interest" description="Disordered" evidence="6">
    <location>
        <begin position="712"/>
        <end position="751"/>
    </location>
</feature>
<evidence type="ECO:0000259" key="7">
    <source>
        <dbReference type="Pfam" id="PF12931"/>
    </source>
</evidence>
<dbReference type="Pfam" id="PF12931">
    <property type="entry name" value="TPR_Sec16"/>
    <property type="match status" value="1"/>
</dbReference>
<dbReference type="AlphaFoldDB" id="A0A1Y5IAD2"/>
<dbReference type="GO" id="GO:0007030">
    <property type="term" value="P:Golgi organization"/>
    <property type="evidence" value="ECO:0007669"/>
    <property type="project" value="TreeGrafter"/>
</dbReference>
<organism evidence="8">
    <name type="scientific">Ostreococcus tauri</name>
    <name type="common">Marine green alga</name>
    <dbReference type="NCBI Taxonomy" id="70448"/>
    <lineage>
        <taxon>Eukaryota</taxon>
        <taxon>Viridiplantae</taxon>
        <taxon>Chlorophyta</taxon>
        <taxon>Mamiellophyceae</taxon>
        <taxon>Mamiellales</taxon>
        <taxon>Bathycoccaceae</taxon>
        <taxon>Ostreococcus</taxon>
    </lineage>
</organism>
<evidence type="ECO:0000256" key="3">
    <source>
        <dbReference type="ARBA" id="ARBA00022448"/>
    </source>
</evidence>
<dbReference type="GO" id="GO:0070971">
    <property type="term" value="C:endoplasmic reticulum exit site"/>
    <property type="evidence" value="ECO:0007669"/>
    <property type="project" value="TreeGrafter"/>
</dbReference>
<dbReference type="GO" id="GO:0016192">
    <property type="term" value="P:vesicle-mediated transport"/>
    <property type="evidence" value="ECO:0007669"/>
    <property type="project" value="UniProtKB-KW"/>
</dbReference>
<comment type="similarity">
    <text evidence="2">Belongs to the SEC16 family.</text>
</comment>
<dbReference type="CDD" id="cd09233">
    <property type="entry name" value="ACE1-Sec16-like"/>
    <property type="match status" value="1"/>
</dbReference>
<dbReference type="PANTHER" id="PTHR13402:SF6">
    <property type="entry name" value="SECRETORY 16, ISOFORM I"/>
    <property type="match status" value="1"/>
</dbReference>
<accession>A0A1Y5IAD2</accession>
<dbReference type="Proteomes" id="UP000195557">
    <property type="component" value="Unassembled WGS sequence"/>
</dbReference>
<evidence type="ECO:0000256" key="6">
    <source>
        <dbReference type="SAM" id="MobiDB-lite"/>
    </source>
</evidence>
<name>A0A1Y5IAD2_OSTTA</name>
<feature type="compositionally biased region" description="Basic and acidic residues" evidence="6">
    <location>
        <begin position="71"/>
        <end position="82"/>
    </location>
</feature>
<dbReference type="GO" id="GO:0070973">
    <property type="term" value="P:protein localization to endoplasmic reticulum exit site"/>
    <property type="evidence" value="ECO:0007669"/>
    <property type="project" value="TreeGrafter"/>
</dbReference>
<dbReference type="GO" id="GO:0012507">
    <property type="term" value="C:ER to Golgi transport vesicle membrane"/>
    <property type="evidence" value="ECO:0007669"/>
    <property type="project" value="TreeGrafter"/>
</dbReference>
<dbReference type="PANTHER" id="PTHR13402">
    <property type="entry name" value="RGPR-RELATED"/>
    <property type="match status" value="1"/>
</dbReference>
<keyword evidence="3" id="KW-0813">Transport</keyword>
<dbReference type="Gene3D" id="1.25.40.1030">
    <property type="match status" value="1"/>
</dbReference>
<keyword evidence="4" id="KW-0256">Endoplasmic reticulum</keyword>
<evidence type="ECO:0000256" key="2">
    <source>
        <dbReference type="ARBA" id="ARBA00005927"/>
    </source>
</evidence>
<feature type="compositionally biased region" description="Low complexity" evidence="6">
    <location>
        <begin position="625"/>
        <end position="648"/>
    </location>
</feature>